<proteinExistence type="predicted"/>
<dbReference type="STRING" id="1114972.FD35_GL001754"/>
<dbReference type="EMBL" id="AZFF01000003">
    <property type="protein sequence ID" value="KRL56655.1"/>
    <property type="molecule type" value="Genomic_DNA"/>
</dbReference>
<dbReference type="PATRIC" id="fig|1114972.6.peg.1788"/>
<dbReference type="AlphaFoldDB" id="A0A0R1RIH1"/>
<name>A0A0R1RIH1_9LACO</name>
<protein>
    <submittedName>
        <fullName evidence="2">Uncharacterized protein</fullName>
    </submittedName>
</protein>
<dbReference type="Proteomes" id="UP000051999">
    <property type="component" value="Unassembled WGS sequence"/>
</dbReference>
<dbReference type="eggNOG" id="ENOG5030AQ8">
    <property type="taxonomic scope" value="Bacteria"/>
</dbReference>
<evidence type="ECO:0000313" key="2">
    <source>
        <dbReference type="EMBL" id="KRL56655.1"/>
    </source>
</evidence>
<feature type="compositionally biased region" description="Basic and acidic residues" evidence="1">
    <location>
        <begin position="90"/>
        <end position="107"/>
    </location>
</feature>
<reference evidence="2 3" key="1">
    <citation type="journal article" date="2015" name="Genome Announc.">
        <title>Expanding the biotechnology potential of lactobacilli through comparative genomics of 213 strains and associated genera.</title>
        <authorList>
            <person name="Sun Z."/>
            <person name="Harris H.M."/>
            <person name="McCann A."/>
            <person name="Guo C."/>
            <person name="Argimon S."/>
            <person name="Zhang W."/>
            <person name="Yang X."/>
            <person name="Jeffery I.B."/>
            <person name="Cooney J.C."/>
            <person name="Kagawa T.F."/>
            <person name="Liu W."/>
            <person name="Song Y."/>
            <person name="Salvetti E."/>
            <person name="Wrobel A."/>
            <person name="Rasinkangas P."/>
            <person name="Parkhill J."/>
            <person name="Rea M.C."/>
            <person name="O'Sullivan O."/>
            <person name="Ritari J."/>
            <person name="Douillard F.P."/>
            <person name="Paul Ross R."/>
            <person name="Yang R."/>
            <person name="Briner A.E."/>
            <person name="Felis G.E."/>
            <person name="de Vos W.M."/>
            <person name="Barrangou R."/>
            <person name="Klaenhammer T.R."/>
            <person name="Caufield P.W."/>
            <person name="Cui Y."/>
            <person name="Zhang H."/>
            <person name="O'Toole P.W."/>
        </authorList>
    </citation>
    <scope>NUCLEOTIDE SEQUENCE [LARGE SCALE GENOMIC DNA]</scope>
    <source>
        <strain evidence="2 3">DSM 15814</strain>
    </source>
</reference>
<gene>
    <name evidence="2" type="ORF">FD35_GL001754</name>
</gene>
<comment type="caution">
    <text evidence="2">The sequence shown here is derived from an EMBL/GenBank/DDBJ whole genome shotgun (WGS) entry which is preliminary data.</text>
</comment>
<organism evidence="2 3">
    <name type="scientific">Furfurilactobacillus rossiae DSM 15814</name>
    <dbReference type="NCBI Taxonomy" id="1114972"/>
    <lineage>
        <taxon>Bacteria</taxon>
        <taxon>Bacillati</taxon>
        <taxon>Bacillota</taxon>
        <taxon>Bacilli</taxon>
        <taxon>Lactobacillales</taxon>
        <taxon>Lactobacillaceae</taxon>
        <taxon>Furfurilactobacillus</taxon>
    </lineage>
</organism>
<keyword evidence="3" id="KW-1185">Reference proteome</keyword>
<accession>A0A0R1RIH1</accession>
<dbReference type="RefSeq" id="WP_017262301.1">
    <property type="nucleotide sequence ID" value="NZ_AUAW01000005.1"/>
</dbReference>
<feature type="region of interest" description="Disordered" evidence="1">
    <location>
        <begin position="61"/>
        <end position="107"/>
    </location>
</feature>
<evidence type="ECO:0000313" key="3">
    <source>
        <dbReference type="Proteomes" id="UP000051999"/>
    </source>
</evidence>
<sequence length="107" mass="11563">MATKKTTELKDNSFSFKGELANVQFKTRKDGKIAVLRVEAPTQDLSGEVASLVQAQGSSVGITMMPAQTELDTDDDKEADGQTSLDVEEDGTKTPKNRAQDEKKAEA</sequence>
<evidence type="ECO:0000256" key="1">
    <source>
        <dbReference type="SAM" id="MobiDB-lite"/>
    </source>
</evidence>